<keyword evidence="23" id="KW-1185">Reference proteome</keyword>
<comment type="function">
    <text evidence="13">Subunits I and II form the functional core of the enzyme complex. Electrons originating in cytochrome c are transferred via heme a and Cu(A) to the binuclear center formed by heme a3 and Cu(B).</text>
</comment>
<keyword evidence="9 17" id="KW-1133">Transmembrane helix</keyword>
<comment type="catalytic activity">
    <reaction evidence="15">
        <text>4 Fe(II)-[cytochrome c] + O2 + 8 H(+)(in) = 4 Fe(III)-[cytochrome c] + 2 H2O + 4 H(+)(out)</text>
        <dbReference type="Rhea" id="RHEA:11436"/>
        <dbReference type="Rhea" id="RHEA-COMP:10350"/>
        <dbReference type="Rhea" id="RHEA-COMP:14399"/>
        <dbReference type="ChEBI" id="CHEBI:15377"/>
        <dbReference type="ChEBI" id="CHEBI:15378"/>
        <dbReference type="ChEBI" id="CHEBI:15379"/>
        <dbReference type="ChEBI" id="CHEBI:29033"/>
        <dbReference type="ChEBI" id="CHEBI:29034"/>
        <dbReference type="EC" id="7.1.1.9"/>
    </reaction>
</comment>
<keyword evidence="6 17" id="KW-0812">Transmembrane</keyword>
<dbReference type="InterPro" id="IPR014222">
    <property type="entry name" value="Cyt_c_oxidase_su2"/>
</dbReference>
<evidence type="ECO:0000256" key="17">
    <source>
        <dbReference type="SAM" id="Phobius"/>
    </source>
</evidence>
<keyword evidence="5" id="KW-0679">Respiratory chain</keyword>
<feature type="transmembrane region" description="Helical" evidence="17">
    <location>
        <begin position="14"/>
        <end position="36"/>
    </location>
</feature>
<evidence type="ECO:0000256" key="7">
    <source>
        <dbReference type="ARBA" id="ARBA00022723"/>
    </source>
</evidence>
<evidence type="ECO:0000256" key="10">
    <source>
        <dbReference type="ARBA" id="ARBA00023004"/>
    </source>
</evidence>
<accession>A0A2X2DHI4</accession>
<dbReference type="GO" id="GO:0016020">
    <property type="term" value="C:membrane"/>
    <property type="evidence" value="ECO:0007669"/>
    <property type="project" value="UniProtKB-SubCell"/>
</dbReference>
<dbReference type="InterPro" id="IPR036909">
    <property type="entry name" value="Cyt_c-like_dom_sf"/>
</dbReference>
<sequence>MLDPYGPAARAVAWTWWAMFGFSAVVLVGVVALWLIGMRRPPAAVPEEKVARYNRRWIVWGGIVLPCVSIVLLLSFGIPQGKRMLPLPVEGVQPLKVEVIGHQWWWEVRYPESGVVTANQMNLPAGRPLDIHVSSADVIHSFWIPRLGGKIDMIPGRTNVIRLEADRLATHRGQCSEFCGMQHTHMILYSEVQTAEDFATWLKARQQWQAPAPQPEARSLFERECAACHQVSGLESPLGGITDETLLIGPDLGDVGSRSHLGAGVLKNEPGAIRRWLSEHQTLKPENRMPPLDHLRDTELDVLADWLETLTP</sequence>
<dbReference type="RefSeq" id="WP_010798509.1">
    <property type="nucleotide sequence ID" value="NZ_CP069263.1"/>
</dbReference>
<dbReference type="Proteomes" id="UP000626180">
    <property type="component" value="Unassembled WGS sequence"/>
</dbReference>
<dbReference type="SUPFAM" id="SSF46626">
    <property type="entry name" value="Cytochrome c"/>
    <property type="match status" value="1"/>
</dbReference>
<dbReference type="InterPro" id="IPR034236">
    <property type="entry name" value="CuRO_CcO_Caa3_II"/>
</dbReference>
<dbReference type="InterPro" id="IPR001505">
    <property type="entry name" value="Copper_CuA"/>
</dbReference>
<evidence type="ECO:0000256" key="1">
    <source>
        <dbReference type="ARBA" id="ARBA00004141"/>
    </source>
</evidence>
<dbReference type="GO" id="GO:0042773">
    <property type="term" value="P:ATP synthesis coupled electron transport"/>
    <property type="evidence" value="ECO:0007669"/>
    <property type="project" value="TreeGrafter"/>
</dbReference>
<evidence type="ECO:0000313" key="21">
    <source>
        <dbReference type="EMBL" id="SPZ16946.1"/>
    </source>
</evidence>
<organism evidence="21 22">
    <name type="scientific">Pseudomonas luteola</name>
    <dbReference type="NCBI Taxonomy" id="47886"/>
    <lineage>
        <taxon>Bacteria</taxon>
        <taxon>Pseudomonadati</taxon>
        <taxon>Pseudomonadota</taxon>
        <taxon>Gammaproteobacteria</taxon>
        <taxon>Pseudomonadales</taxon>
        <taxon>Pseudomonadaceae</taxon>
        <taxon>Pseudomonas</taxon>
    </lineage>
</organism>
<dbReference type="Gene3D" id="2.60.40.420">
    <property type="entry name" value="Cupredoxins - blue copper proteins"/>
    <property type="match status" value="1"/>
</dbReference>
<name>A0A2X2DHI4_PSELU</name>
<keyword evidence="7 16" id="KW-0479">Metal-binding</keyword>
<feature type="domain" description="Cytochrome oxidase subunit II copper A binding" evidence="18">
    <location>
        <begin position="92"/>
        <end position="204"/>
    </location>
</feature>
<dbReference type="InterPro" id="IPR045187">
    <property type="entry name" value="CcO_II"/>
</dbReference>
<feature type="transmembrane region" description="Helical" evidence="17">
    <location>
        <begin position="57"/>
        <end position="78"/>
    </location>
</feature>
<dbReference type="SUPFAM" id="SSF49503">
    <property type="entry name" value="Cupredoxins"/>
    <property type="match status" value="1"/>
</dbReference>
<evidence type="ECO:0000256" key="14">
    <source>
        <dbReference type="ARBA" id="ARBA00031399"/>
    </source>
</evidence>
<dbReference type="Proteomes" id="UP000250443">
    <property type="component" value="Unassembled WGS sequence"/>
</dbReference>
<reference evidence="21 22" key="1">
    <citation type="submission" date="2018-06" db="EMBL/GenBank/DDBJ databases">
        <authorList>
            <consortium name="Pathogen Informatics"/>
            <person name="Doyle S."/>
        </authorList>
    </citation>
    <scope>NUCLEOTIDE SEQUENCE [LARGE SCALE GENOMIC DNA]</scope>
    <source>
        <strain evidence="21 22">NCTC11842</strain>
    </source>
</reference>
<evidence type="ECO:0000256" key="4">
    <source>
        <dbReference type="ARBA" id="ARBA00022617"/>
    </source>
</evidence>
<gene>
    <name evidence="21" type="primary">ctaC</name>
    <name evidence="20" type="synonym">coxB</name>
    <name evidence="20" type="ORF">IRZ65_19150</name>
    <name evidence="21" type="ORF">NCTC11842_05986</name>
</gene>
<keyword evidence="11" id="KW-0186">Copper</keyword>
<evidence type="ECO:0000256" key="2">
    <source>
        <dbReference type="ARBA" id="ARBA00007866"/>
    </source>
</evidence>
<dbReference type="AlphaFoldDB" id="A0A2X2DHI4"/>
<evidence type="ECO:0000256" key="12">
    <source>
        <dbReference type="ARBA" id="ARBA00023136"/>
    </source>
</evidence>
<dbReference type="GO" id="GO:0005507">
    <property type="term" value="F:copper ion binding"/>
    <property type="evidence" value="ECO:0007669"/>
    <property type="project" value="InterPro"/>
</dbReference>
<evidence type="ECO:0000256" key="8">
    <source>
        <dbReference type="ARBA" id="ARBA00022982"/>
    </source>
</evidence>
<dbReference type="EMBL" id="UAUF01000016">
    <property type="protein sequence ID" value="SPZ16946.1"/>
    <property type="molecule type" value="Genomic_DNA"/>
</dbReference>
<evidence type="ECO:0000256" key="9">
    <source>
        <dbReference type="ARBA" id="ARBA00022989"/>
    </source>
</evidence>
<dbReference type="InterPro" id="IPR002429">
    <property type="entry name" value="CcO_II-like_C"/>
</dbReference>
<keyword evidence="10 16" id="KW-0408">Iron</keyword>
<evidence type="ECO:0000313" key="23">
    <source>
        <dbReference type="Proteomes" id="UP000626180"/>
    </source>
</evidence>
<dbReference type="GO" id="GO:0020037">
    <property type="term" value="F:heme binding"/>
    <property type="evidence" value="ECO:0007669"/>
    <property type="project" value="InterPro"/>
</dbReference>
<dbReference type="NCBIfam" id="TIGR02866">
    <property type="entry name" value="CoxB"/>
    <property type="match status" value="1"/>
</dbReference>
<evidence type="ECO:0000256" key="6">
    <source>
        <dbReference type="ARBA" id="ARBA00022692"/>
    </source>
</evidence>
<protein>
    <recommendedName>
        <fullName evidence="14">Cytochrome aa3 subunit 2</fullName>
    </recommendedName>
</protein>
<dbReference type="GO" id="GO:0016491">
    <property type="term" value="F:oxidoreductase activity"/>
    <property type="evidence" value="ECO:0007669"/>
    <property type="project" value="UniProtKB-KW"/>
</dbReference>
<reference evidence="20 23" key="2">
    <citation type="submission" date="2020-10" db="EMBL/GenBank/DDBJ databases">
        <title>Genome sequences of Pseudomonas isolates.</title>
        <authorList>
            <person name="Wessels L."/>
            <person name="Reich F."/>
            <person name="Hammerl J."/>
        </authorList>
    </citation>
    <scope>NUCLEOTIDE SEQUENCE [LARGE SCALE GENOMIC DNA]</scope>
    <source>
        <strain evidence="20 23">20-MO00624-0</strain>
    </source>
</reference>
<dbReference type="CDD" id="cd04213">
    <property type="entry name" value="CuRO_CcO_Caa3_II"/>
    <property type="match status" value="1"/>
</dbReference>
<comment type="similarity">
    <text evidence="2">Belongs to the cytochrome c oxidase subunit 2 family.</text>
</comment>
<evidence type="ECO:0000256" key="15">
    <source>
        <dbReference type="ARBA" id="ARBA00047816"/>
    </source>
</evidence>
<evidence type="ECO:0000313" key="22">
    <source>
        <dbReference type="Proteomes" id="UP000250443"/>
    </source>
</evidence>
<evidence type="ECO:0000259" key="18">
    <source>
        <dbReference type="PROSITE" id="PS50857"/>
    </source>
</evidence>
<dbReference type="Pfam" id="PF00034">
    <property type="entry name" value="Cytochrom_C"/>
    <property type="match status" value="1"/>
</dbReference>
<evidence type="ECO:0000256" key="3">
    <source>
        <dbReference type="ARBA" id="ARBA00022448"/>
    </source>
</evidence>
<evidence type="ECO:0000259" key="19">
    <source>
        <dbReference type="PROSITE" id="PS51007"/>
    </source>
</evidence>
<evidence type="ECO:0000313" key="20">
    <source>
        <dbReference type="EMBL" id="MBF8642791.1"/>
    </source>
</evidence>
<dbReference type="Pfam" id="PF00116">
    <property type="entry name" value="COX2"/>
    <property type="match status" value="1"/>
</dbReference>
<dbReference type="PROSITE" id="PS50857">
    <property type="entry name" value="COX2_CUA"/>
    <property type="match status" value="1"/>
</dbReference>
<dbReference type="PANTHER" id="PTHR22888:SF9">
    <property type="entry name" value="CYTOCHROME C OXIDASE SUBUNIT 2"/>
    <property type="match status" value="1"/>
</dbReference>
<dbReference type="EMBL" id="JADMCD010000011">
    <property type="protein sequence ID" value="MBF8642791.1"/>
    <property type="molecule type" value="Genomic_DNA"/>
</dbReference>
<dbReference type="PROSITE" id="PS00078">
    <property type="entry name" value="COX2"/>
    <property type="match status" value="1"/>
</dbReference>
<comment type="subcellular location">
    <subcellularLocation>
        <location evidence="1">Membrane</location>
        <topology evidence="1">Multi-pass membrane protein</topology>
    </subcellularLocation>
</comment>
<dbReference type="InterPro" id="IPR009056">
    <property type="entry name" value="Cyt_c-like_dom"/>
</dbReference>
<evidence type="ECO:0000256" key="11">
    <source>
        <dbReference type="ARBA" id="ARBA00023008"/>
    </source>
</evidence>
<feature type="domain" description="Cytochrome c" evidence="19">
    <location>
        <begin position="212"/>
        <end position="311"/>
    </location>
</feature>
<keyword evidence="4 16" id="KW-0349">Heme</keyword>
<dbReference type="GO" id="GO:0004129">
    <property type="term" value="F:cytochrome-c oxidase activity"/>
    <property type="evidence" value="ECO:0007669"/>
    <property type="project" value="UniProtKB-EC"/>
</dbReference>
<keyword evidence="8" id="KW-0249">Electron transport</keyword>
<dbReference type="InterPro" id="IPR008972">
    <property type="entry name" value="Cupredoxin"/>
</dbReference>
<evidence type="ECO:0000256" key="5">
    <source>
        <dbReference type="ARBA" id="ARBA00022660"/>
    </source>
</evidence>
<proteinExistence type="inferred from homology"/>
<keyword evidence="21" id="KW-0560">Oxidoreductase</keyword>
<keyword evidence="3" id="KW-0813">Transport</keyword>
<dbReference type="PANTHER" id="PTHR22888">
    <property type="entry name" value="CYTOCHROME C OXIDASE, SUBUNIT II"/>
    <property type="match status" value="1"/>
</dbReference>
<evidence type="ECO:0000256" key="13">
    <source>
        <dbReference type="ARBA" id="ARBA00024688"/>
    </source>
</evidence>
<dbReference type="PROSITE" id="PS51007">
    <property type="entry name" value="CYTC"/>
    <property type="match status" value="1"/>
</dbReference>
<keyword evidence="12 17" id="KW-0472">Membrane</keyword>
<evidence type="ECO:0000256" key="16">
    <source>
        <dbReference type="PROSITE-ProRule" id="PRU00433"/>
    </source>
</evidence>